<dbReference type="PANTHER" id="PTHR30373:SF2">
    <property type="entry name" value="UPF0603 PROTEIN YGCG"/>
    <property type="match status" value="1"/>
</dbReference>
<dbReference type="InterPro" id="IPR007621">
    <property type="entry name" value="TPM_dom"/>
</dbReference>
<keyword evidence="1" id="KW-0812">Transmembrane</keyword>
<name>A0ABY7WQH0_9LACO</name>
<proteinExistence type="predicted"/>
<keyword evidence="5" id="KW-1185">Reference proteome</keyword>
<accession>A0ABY7WQH0</accession>
<keyword evidence="1" id="KW-0472">Membrane</keyword>
<evidence type="ECO:0000259" key="3">
    <source>
        <dbReference type="Pfam" id="PF04536"/>
    </source>
</evidence>
<dbReference type="PANTHER" id="PTHR30373">
    <property type="entry name" value="UPF0603 PROTEIN YGCG"/>
    <property type="match status" value="1"/>
</dbReference>
<feature type="chain" id="PRO_5046998550" evidence="2">
    <location>
        <begin position="33"/>
        <end position="460"/>
    </location>
</feature>
<feature type="domain" description="TPM" evidence="3">
    <location>
        <begin position="38"/>
        <end position="164"/>
    </location>
</feature>
<gene>
    <name evidence="4" type="ORF">PQ472_11175</name>
</gene>
<dbReference type="EMBL" id="CP117884">
    <property type="protein sequence ID" value="WDF82438.1"/>
    <property type="molecule type" value="Genomic_DNA"/>
</dbReference>
<keyword evidence="1" id="KW-1133">Transmembrane helix</keyword>
<evidence type="ECO:0000313" key="5">
    <source>
        <dbReference type="Proteomes" id="UP001220377"/>
    </source>
</evidence>
<organism evidence="4 5">
    <name type="scientific">Lacticaseibacillus pabuli</name>
    <dbReference type="NCBI Taxonomy" id="3025672"/>
    <lineage>
        <taxon>Bacteria</taxon>
        <taxon>Bacillati</taxon>
        <taxon>Bacillota</taxon>
        <taxon>Bacilli</taxon>
        <taxon>Lactobacillales</taxon>
        <taxon>Lactobacillaceae</taxon>
        <taxon>Lacticaseibacillus</taxon>
    </lineage>
</organism>
<feature type="signal peptide" evidence="2">
    <location>
        <begin position="1"/>
        <end position="32"/>
    </location>
</feature>
<dbReference type="RefSeq" id="WP_274259889.1">
    <property type="nucleotide sequence ID" value="NZ_CP117884.1"/>
</dbReference>
<reference evidence="4 5" key="1">
    <citation type="submission" date="2023-02" db="EMBL/GenBank/DDBJ databases">
        <title>Genome sequence of Lacticaseibacillus sp. KACC 23028.</title>
        <authorList>
            <person name="Kim S."/>
            <person name="Heo J."/>
            <person name="Kwon S.-W."/>
        </authorList>
    </citation>
    <scope>NUCLEOTIDE SEQUENCE [LARGE SCALE GENOMIC DNA]</scope>
    <source>
        <strain evidence="4 5">KACC 23028</strain>
    </source>
</reference>
<evidence type="ECO:0000313" key="4">
    <source>
        <dbReference type="EMBL" id="WDF82438.1"/>
    </source>
</evidence>
<keyword evidence="2" id="KW-0732">Signal</keyword>
<evidence type="ECO:0000256" key="1">
    <source>
        <dbReference type="SAM" id="Phobius"/>
    </source>
</evidence>
<evidence type="ECO:0000256" key="2">
    <source>
        <dbReference type="SAM" id="SignalP"/>
    </source>
</evidence>
<feature type="transmembrane region" description="Helical" evidence="1">
    <location>
        <begin position="189"/>
        <end position="213"/>
    </location>
</feature>
<protein>
    <submittedName>
        <fullName evidence="4">TPM domain-containing protein</fullName>
    </submittedName>
</protein>
<dbReference type="Pfam" id="PF04536">
    <property type="entry name" value="TPM_phosphatase"/>
    <property type="match status" value="1"/>
</dbReference>
<sequence length="460" mass="51135">MHKRMKLTRWLLLAVAAVTLALGFASQHPVQAQSNKWVNDHTNTLSKQTMQRIYDINEQDFAKVTGNPQLMVEVYNKIPDRDDVDDFKVDRFQDLGVGRKGWDNGMYFVIALKQHKYGLEVGYGLESIVPDASKSSIITDHIKAVLRAGHYDLGVREISNNIARTVNKNQSAIMTPGDIAAKHAADQRMLATIGIVVAIIAGVIIIWLAWLVLRHVHRQREFDRLLRSDVDWPASMTLINSLPESEQDKFQTRIKAPWFGKSNPELVYRKEFAEYVWNNLAVLVDRTHTPSPYPAYVYDSVPTGYGLAIPTGTISDAAAQKPKRKRLTVDDVNNMPNLSAFIARLDAKSKFEPYTMYQAAFEKWAADNKIVMPEQAYVWREFITNVSEDDQAELATAKAQTAVFAAILYHKHHPNENQTNNLLALPIWVAGNYGGGSQGGGFGSGGGGGMSGGGGFSGGW</sequence>
<dbReference type="Proteomes" id="UP001220377">
    <property type="component" value="Chromosome"/>
</dbReference>
<dbReference type="Gene3D" id="3.10.310.50">
    <property type="match status" value="1"/>
</dbReference>